<feature type="domain" description="C2H2-type" evidence="7">
    <location>
        <begin position="607"/>
        <end position="634"/>
    </location>
</feature>
<dbReference type="Pfam" id="PF00096">
    <property type="entry name" value="zf-C2H2"/>
    <property type="match status" value="4"/>
</dbReference>
<dbReference type="PROSITE" id="PS00028">
    <property type="entry name" value="ZINC_FINGER_C2H2_1"/>
    <property type="match status" value="4"/>
</dbReference>
<feature type="region of interest" description="Disordered" evidence="6">
    <location>
        <begin position="709"/>
        <end position="778"/>
    </location>
</feature>
<dbReference type="GO" id="GO:0008270">
    <property type="term" value="F:zinc ion binding"/>
    <property type="evidence" value="ECO:0007669"/>
    <property type="project" value="UniProtKB-KW"/>
</dbReference>
<dbReference type="GO" id="GO:0000981">
    <property type="term" value="F:DNA-binding transcription factor activity, RNA polymerase II-specific"/>
    <property type="evidence" value="ECO:0007669"/>
    <property type="project" value="UniProtKB-ARBA"/>
</dbReference>
<feature type="domain" description="C2H2-type" evidence="7">
    <location>
        <begin position="313"/>
        <end position="343"/>
    </location>
</feature>
<sequence>MHQSTSSADHSFWDDPFFSQPFPNSIETETETDQNQTNNNSHPSNYNTHSSAQDDLFELWCCTSELCIPFDQNHQICNLANCPSTSSACFHLPPPIHPQPASASCSTSTCHITPLLPSTTSISTTNQAQQTTCCSELTCHEDLLDCDCCRAGCPPSPISLHPCIQCDQQQPPSTTLPHRPSPSIITTATSTQSDFSFLSPPLTSSLSRSNLDESLTPQAGLDDQLDQDIIWIHKDLEELIKCCCCDEPTQSGVLPSHHAQAHPTHHVHFDMFDRPSITFPYKPNHDQQPAPVSVHSSIPSIDVSCNESPVTIFKCQWKDCNDEFSDRFKLTEHVNVCHLGQHSPLPNHATQPAPPQTHSSPHIKDLQRITSSDITASQPEPSTSMTTNLFETRHDPLAVSSGLCPSSHLSSVDDHSTSSLVRNEIAPLGHFNSCFGLTGHHNQSFIGPGACSTVSSIDPLLRPQPSQNTNTMTTTSDTLVSPNDAPHHHVCRWDSCTGRIFSSTAELTEHISTEHVGSGKSKYACLWEGCTCITKPKFTRAHGCEPAEHSHSSSDASRTTSGGVDDRPGHIDSSHHHHHHHHHLRKVFSQRQKLMRHLQTHTGDKPFQCETCGKKFGEMTTLIQHRRTHTNERPYKCQVEGCGKSFALQSALTIHKRTHTGSKPFKCMEEGCGAQFSESSNLSKHMRIHLLVKKFECAICGKRFTRSDQLSRHTKSRSIHHNNHPSAPHLPHDDDDHDDHDDDEEEQEGPPELELELNGLPSQAPAPKRQKRMSCGPA</sequence>
<keyword evidence="4" id="KW-0862">Zinc</keyword>
<protein>
    <recommendedName>
        <fullName evidence="7">C2H2-type domain-containing protein</fullName>
    </recommendedName>
</protein>
<dbReference type="Proteomes" id="UP000235392">
    <property type="component" value="Unassembled WGS sequence"/>
</dbReference>
<keyword evidence="10" id="KW-1185">Reference proteome</keyword>
<dbReference type="GO" id="GO:0000978">
    <property type="term" value="F:RNA polymerase II cis-regulatory region sequence-specific DNA binding"/>
    <property type="evidence" value="ECO:0007669"/>
    <property type="project" value="TreeGrafter"/>
</dbReference>
<feature type="domain" description="C2H2-type" evidence="7">
    <location>
        <begin position="695"/>
        <end position="725"/>
    </location>
</feature>
<dbReference type="EMBL" id="PGCI01000165">
    <property type="protein sequence ID" value="PLW36109.1"/>
    <property type="molecule type" value="Genomic_DNA"/>
</dbReference>
<dbReference type="FunFam" id="3.30.160.60:FF:002343">
    <property type="entry name" value="Zinc finger protein 33A"/>
    <property type="match status" value="1"/>
</dbReference>
<organism evidence="8 11">
    <name type="scientific">Puccinia coronata f. sp. avenae</name>
    <dbReference type="NCBI Taxonomy" id="200324"/>
    <lineage>
        <taxon>Eukaryota</taxon>
        <taxon>Fungi</taxon>
        <taxon>Dikarya</taxon>
        <taxon>Basidiomycota</taxon>
        <taxon>Pucciniomycotina</taxon>
        <taxon>Pucciniomycetes</taxon>
        <taxon>Pucciniales</taxon>
        <taxon>Pucciniaceae</taxon>
        <taxon>Puccinia</taxon>
    </lineage>
</organism>
<dbReference type="AlphaFoldDB" id="A0A2N5UED1"/>
<evidence type="ECO:0000313" key="9">
    <source>
        <dbReference type="EMBL" id="PLW36361.1"/>
    </source>
</evidence>
<dbReference type="FunFam" id="3.30.160.60:FF:000446">
    <property type="entry name" value="Zinc finger protein"/>
    <property type="match status" value="1"/>
</dbReference>
<reference evidence="10 11" key="1">
    <citation type="submission" date="2017-11" db="EMBL/GenBank/DDBJ databases">
        <title>De novo assembly and phasing of dikaryotic genomes from two isolates of Puccinia coronata f. sp. avenae, the causal agent of oat crown rust.</title>
        <authorList>
            <person name="Miller M.E."/>
            <person name="Zhang Y."/>
            <person name="Omidvar V."/>
            <person name="Sperschneider J."/>
            <person name="Schwessinger B."/>
            <person name="Raley C."/>
            <person name="Palmer J.M."/>
            <person name="Garnica D."/>
            <person name="Upadhyaya N."/>
            <person name="Rathjen J."/>
            <person name="Taylor J.M."/>
            <person name="Park R.F."/>
            <person name="Dodds P.N."/>
            <person name="Hirsch C.D."/>
            <person name="Kianian S.F."/>
            <person name="Figueroa M."/>
        </authorList>
    </citation>
    <scope>NUCLEOTIDE SEQUENCE [LARGE SCALE GENOMIC DNA]</scope>
    <source>
        <strain evidence="9">12NC29</strain>
        <strain evidence="8">12SD80</strain>
    </source>
</reference>
<dbReference type="FunFam" id="3.30.160.60:FF:000072">
    <property type="entry name" value="zinc finger protein 143 isoform X1"/>
    <property type="match status" value="1"/>
</dbReference>
<evidence type="ECO:0000256" key="3">
    <source>
        <dbReference type="ARBA" id="ARBA00022771"/>
    </source>
</evidence>
<evidence type="ECO:0000256" key="5">
    <source>
        <dbReference type="PROSITE-ProRule" id="PRU00042"/>
    </source>
</evidence>
<dbReference type="OrthoDB" id="2496851at2759"/>
<dbReference type="SMART" id="SM00355">
    <property type="entry name" value="ZnF_C2H2"/>
    <property type="match status" value="6"/>
</dbReference>
<dbReference type="PROSITE" id="PS50157">
    <property type="entry name" value="ZINC_FINGER_C2H2_2"/>
    <property type="match status" value="6"/>
</dbReference>
<evidence type="ECO:0000313" key="8">
    <source>
        <dbReference type="EMBL" id="PLW36109.1"/>
    </source>
</evidence>
<dbReference type="PANTHER" id="PTHR19818:SF139">
    <property type="entry name" value="PAIR-RULE PROTEIN ODD-PAIRED"/>
    <property type="match status" value="1"/>
</dbReference>
<feature type="compositionally biased region" description="Basic and acidic residues" evidence="6">
    <location>
        <begin position="543"/>
        <end position="552"/>
    </location>
</feature>
<evidence type="ECO:0000259" key="7">
    <source>
        <dbReference type="PROSITE" id="PS50157"/>
    </source>
</evidence>
<feature type="domain" description="C2H2-type" evidence="7">
    <location>
        <begin position="635"/>
        <end position="664"/>
    </location>
</feature>
<dbReference type="GO" id="GO:0005634">
    <property type="term" value="C:nucleus"/>
    <property type="evidence" value="ECO:0007669"/>
    <property type="project" value="TreeGrafter"/>
</dbReference>
<evidence type="ECO:0000256" key="1">
    <source>
        <dbReference type="ARBA" id="ARBA00022723"/>
    </source>
</evidence>
<feature type="compositionally biased region" description="Basic and acidic residues" evidence="6">
    <location>
        <begin position="564"/>
        <end position="574"/>
    </location>
</feature>
<dbReference type="GO" id="GO:0045944">
    <property type="term" value="P:positive regulation of transcription by RNA polymerase II"/>
    <property type="evidence" value="ECO:0007669"/>
    <property type="project" value="UniProtKB-ARBA"/>
</dbReference>
<feature type="compositionally biased region" description="Acidic residues" evidence="6">
    <location>
        <begin position="733"/>
        <end position="755"/>
    </location>
</feature>
<name>A0A2N5UED1_9BASI</name>
<evidence type="ECO:0000313" key="10">
    <source>
        <dbReference type="Proteomes" id="UP000235388"/>
    </source>
</evidence>
<dbReference type="Proteomes" id="UP000235388">
    <property type="component" value="Unassembled WGS sequence"/>
</dbReference>
<dbReference type="SUPFAM" id="SSF57667">
    <property type="entry name" value="beta-beta-alpha zinc fingers"/>
    <property type="match status" value="3"/>
</dbReference>
<dbReference type="InterPro" id="IPR036236">
    <property type="entry name" value="Znf_C2H2_sf"/>
</dbReference>
<dbReference type="InterPro" id="IPR013087">
    <property type="entry name" value="Znf_C2H2_type"/>
</dbReference>
<gene>
    <name evidence="9" type="ORF">PCANC_16198</name>
    <name evidence="8" type="ORF">PCASD_11681</name>
</gene>
<dbReference type="PANTHER" id="PTHR19818">
    <property type="entry name" value="ZINC FINGER PROTEIN ZIC AND GLI"/>
    <property type="match status" value="1"/>
</dbReference>
<keyword evidence="2" id="KW-0677">Repeat</keyword>
<comment type="caution">
    <text evidence="8">The sequence shown here is derived from an EMBL/GenBank/DDBJ whole genome shotgun (WGS) entry which is preliminary data.</text>
</comment>
<feature type="region of interest" description="Disordered" evidence="6">
    <location>
        <begin position="543"/>
        <end position="585"/>
    </location>
</feature>
<evidence type="ECO:0000256" key="4">
    <source>
        <dbReference type="ARBA" id="ARBA00022833"/>
    </source>
</evidence>
<evidence type="ECO:0000313" key="11">
    <source>
        <dbReference type="Proteomes" id="UP000235392"/>
    </source>
</evidence>
<evidence type="ECO:0000256" key="2">
    <source>
        <dbReference type="ARBA" id="ARBA00022737"/>
    </source>
</evidence>
<feature type="domain" description="C2H2-type" evidence="7">
    <location>
        <begin position="586"/>
        <end position="606"/>
    </location>
</feature>
<accession>A0A2N5UED1</accession>
<feature type="compositionally biased region" description="Basic residues" evidence="6">
    <location>
        <begin position="575"/>
        <end position="585"/>
    </location>
</feature>
<dbReference type="Gene3D" id="3.30.160.60">
    <property type="entry name" value="Classic Zinc Finger"/>
    <property type="match status" value="6"/>
</dbReference>
<feature type="domain" description="C2H2-type" evidence="7">
    <location>
        <begin position="665"/>
        <end position="694"/>
    </location>
</feature>
<dbReference type="EMBL" id="PGCJ01000240">
    <property type="protein sequence ID" value="PLW36361.1"/>
    <property type="molecule type" value="Genomic_DNA"/>
</dbReference>
<dbReference type="FunFam" id="3.30.160.60:FF:000125">
    <property type="entry name" value="Putative zinc finger protein 143"/>
    <property type="match status" value="1"/>
</dbReference>
<keyword evidence="1" id="KW-0479">Metal-binding</keyword>
<keyword evidence="3 5" id="KW-0863">Zinc-finger</keyword>
<feature type="region of interest" description="Disordered" evidence="6">
    <location>
        <begin position="23"/>
        <end position="49"/>
    </location>
</feature>
<dbReference type="InterPro" id="IPR050329">
    <property type="entry name" value="GLI_C2H2-zinc-finger"/>
</dbReference>
<proteinExistence type="predicted"/>
<feature type="compositionally biased region" description="Basic residues" evidence="6">
    <location>
        <begin position="712"/>
        <end position="723"/>
    </location>
</feature>
<dbReference type="STRING" id="200324.A0A2N5UED1"/>
<evidence type="ECO:0000256" key="6">
    <source>
        <dbReference type="SAM" id="MobiDB-lite"/>
    </source>
</evidence>